<reference evidence="7" key="1">
    <citation type="journal article" date="2013" name="J. Plant Res.">
        <title>Effect of fungi and light on seed germination of three Opuntia species from semiarid lands of central Mexico.</title>
        <authorList>
            <person name="Delgado-Sanchez P."/>
            <person name="Jimenez-Bremont J.F."/>
            <person name="Guerrero-Gonzalez Mde L."/>
            <person name="Flores J."/>
        </authorList>
    </citation>
    <scope>NUCLEOTIDE SEQUENCE</scope>
    <source>
        <tissue evidence="7">Cladode</tissue>
    </source>
</reference>
<evidence type="ECO:0000256" key="3">
    <source>
        <dbReference type="ARBA" id="ARBA00023289"/>
    </source>
</evidence>
<proteinExistence type="inferred from homology"/>
<dbReference type="AlphaFoldDB" id="A0A7C9DI97"/>
<dbReference type="Pfam" id="PF00403">
    <property type="entry name" value="HMA"/>
    <property type="match status" value="1"/>
</dbReference>
<dbReference type="EMBL" id="GISG01122803">
    <property type="protein sequence ID" value="MBA4641103.1"/>
    <property type="molecule type" value="Transcribed_RNA"/>
</dbReference>
<evidence type="ECO:0000256" key="2">
    <source>
        <dbReference type="ARBA" id="ARBA00022723"/>
    </source>
</evidence>
<dbReference type="GO" id="GO:0046872">
    <property type="term" value="F:metal ion binding"/>
    <property type="evidence" value="ECO:0007669"/>
    <property type="project" value="UniProtKB-KW"/>
</dbReference>
<feature type="compositionally biased region" description="Basic and acidic residues" evidence="5">
    <location>
        <begin position="116"/>
        <end position="127"/>
    </location>
</feature>
<feature type="domain" description="HMA" evidence="6">
    <location>
        <begin position="19"/>
        <end position="82"/>
    </location>
</feature>
<evidence type="ECO:0000256" key="1">
    <source>
        <dbReference type="ARBA" id="ARBA00022481"/>
    </source>
</evidence>
<evidence type="ECO:0000259" key="6">
    <source>
        <dbReference type="PROSITE" id="PS50846"/>
    </source>
</evidence>
<keyword evidence="3" id="KW-0636">Prenylation</keyword>
<comment type="similarity">
    <text evidence="4">Belongs to the HIPP family.</text>
</comment>
<reference evidence="7" key="2">
    <citation type="submission" date="2020-07" db="EMBL/GenBank/DDBJ databases">
        <authorList>
            <person name="Vera ALvarez R."/>
            <person name="Arias-Moreno D.M."/>
            <person name="Jimenez-Jacinto V."/>
            <person name="Jimenez-Bremont J.F."/>
            <person name="Swaminathan K."/>
            <person name="Moose S.P."/>
            <person name="Guerrero-Gonzalez M.L."/>
            <person name="Marino-Ramirez L."/>
            <person name="Landsman D."/>
            <person name="Rodriguez-Kessler M."/>
            <person name="Delgado-Sanchez P."/>
        </authorList>
    </citation>
    <scope>NUCLEOTIDE SEQUENCE</scope>
    <source>
        <tissue evidence="7">Cladode</tissue>
    </source>
</reference>
<organism evidence="7">
    <name type="scientific">Opuntia streptacantha</name>
    <name type="common">Prickly pear cactus</name>
    <name type="synonym">Opuntia cardona</name>
    <dbReference type="NCBI Taxonomy" id="393608"/>
    <lineage>
        <taxon>Eukaryota</taxon>
        <taxon>Viridiplantae</taxon>
        <taxon>Streptophyta</taxon>
        <taxon>Embryophyta</taxon>
        <taxon>Tracheophyta</taxon>
        <taxon>Spermatophyta</taxon>
        <taxon>Magnoliopsida</taxon>
        <taxon>eudicotyledons</taxon>
        <taxon>Gunneridae</taxon>
        <taxon>Pentapetalae</taxon>
        <taxon>Caryophyllales</taxon>
        <taxon>Cactineae</taxon>
        <taxon>Cactaceae</taxon>
        <taxon>Opuntioideae</taxon>
        <taxon>Opuntia</taxon>
    </lineage>
</organism>
<dbReference type="SUPFAM" id="SSF55008">
    <property type="entry name" value="HMA, heavy metal-associated domain"/>
    <property type="match status" value="1"/>
</dbReference>
<name>A0A7C9DI97_OPUST</name>
<dbReference type="CDD" id="cd00371">
    <property type="entry name" value="HMA"/>
    <property type="match status" value="1"/>
</dbReference>
<accession>A0A7C9DI97</accession>
<keyword evidence="1" id="KW-0488">Methylation</keyword>
<protein>
    <recommendedName>
        <fullName evidence="6">HMA domain-containing protein</fullName>
    </recommendedName>
</protein>
<evidence type="ECO:0000256" key="5">
    <source>
        <dbReference type="SAM" id="MobiDB-lite"/>
    </source>
</evidence>
<feature type="compositionally biased region" description="Basic and acidic residues" evidence="5">
    <location>
        <begin position="89"/>
        <end position="100"/>
    </location>
</feature>
<dbReference type="Gene3D" id="3.30.70.100">
    <property type="match status" value="1"/>
</dbReference>
<dbReference type="InterPro" id="IPR006121">
    <property type="entry name" value="HMA_dom"/>
</dbReference>
<dbReference type="PROSITE" id="PS50846">
    <property type="entry name" value="HMA_2"/>
    <property type="match status" value="1"/>
</dbReference>
<keyword evidence="3" id="KW-0449">Lipoprotein</keyword>
<keyword evidence="2" id="KW-0479">Metal-binding</keyword>
<evidence type="ECO:0000256" key="4">
    <source>
        <dbReference type="ARBA" id="ARBA00024045"/>
    </source>
</evidence>
<sequence length="278" mass="29413">MAPGGPTPTAGEAAQTLKCNTWVLKVPIHCVGCKREIKKLLHSIDGVYTTSIDPEQQQVTVTGSIDSDILLKKLSKTGKHAEICSNKSGEKVKKNEKPSDTKTCQNKEQITPMLDAQKKPSKLDSKPPTKTTNAKNSDKKSGDGPEVADAARSGECGKGKKGKGQKDNCIADGNSTTLQKADQGRCQGGGIQVNLSPTFDQLASIMTNSGSSTVQVLSFNSSYPSMPGHALSYQTPSASAQITHNATNDVAESYPVGATLFNSFDMFSDENPNGCSVM</sequence>
<dbReference type="PANTHER" id="PTHR45868:SF80">
    <property type="entry name" value="F15K9.8-RELATED"/>
    <property type="match status" value="1"/>
</dbReference>
<dbReference type="PANTHER" id="PTHR45868">
    <property type="entry name" value="HEAVY METAL-ASSOCIATED ISOPRENYLATED PLANT PROTEIN 33-RELATED"/>
    <property type="match status" value="1"/>
</dbReference>
<feature type="region of interest" description="Disordered" evidence="5">
    <location>
        <begin position="89"/>
        <end position="172"/>
    </location>
</feature>
<dbReference type="InterPro" id="IPR036163">
    <property type="entry name" value="HMA_dom_sf"/>
</dbReference>
<evidence type="ECO:0000313" key="7">
    <source>
        <dbReference type="EMBL" id="MBA4641103.1"/>
    </source>
</evidence>